<feature type="compositionally biased region" description="Polar residues" evidence="3">
    <location>
        <begin position="243"/>
        <end position="261"/>
    </location>
</feature>
<evidence type="ECO:0000259" key="4">
    <source>
        <dbReference type="PROSITE" id="PS01179"/>
    </source>
</evidence>
<dbReference type="CDD" id="cd01211">
    <property type="entry name" value="PTB_Rab6GAP"/>
    <property type="match status" value="1"/>
</dbReference>
<dbReference type="PROSITE" id="PS50086">
    <property type="entry name" value="TBC_RABGAP"/>
    <property type="match status" value="1"/>
</dbReference>
<evidence type="ECO:0000259" key="5">
    <source>
        <dbReference type="PROSITE" id="PS50086"/>
    </source>
</evidence>
<dbReference type="GO" id="GO:0031267">
    <property type="term" value="F:small GTPase binding"/>
    <property type="evidence" value="ECO:0007669"/>
    <property type="project" value="TreeGrafter"/>
</dbReference>
<proteinExistence type="predicted"/>
<dbReference type="InterPro" id="IPR022164">
    <property type="entry name" value="Kinesin-like"/>
</dbReference>
<dbReference type="Pfam" id="PF00566">
    <property type="entry name" value="RabGAP-TBC"/>
    <property type="match status" value="1"/>
</dbReference>
<sequence length="1103" mass="125014">MSSALEDASTKGDVSNRAGSPIIEVGLSMTHCGSDPSLVADVAADSLDGQRTPPTEMRRSPLSVENLHSIDSGEGSVTAPVTAATFGGNDKSTGTMTPVSPQSLTNTAIMEQICYLGCAKIGNPSSEPEMVKIMQLLNKERAQNPIDVILSIPDSALGIVRMFDGASKTEMVSFPVHRIRFCARGQLDSAEKECFALSFTQQNATATDAALHHCHVFRCQVPEAAGKALLCFANAFRNNNVGITRKPSSPNFRRSSRQASSLEDDTSSLEGIFTPGGEEDYQFDAFLEMKEEDPKKGFTMCPQEKNCFKLRRDREKRVVVVLQQTAGPKVLSVKKCFGMLLAAGRNLRQSDMHLLDMQSMGRGNDIRTYIVEAIWDPHAQSFEVLNTETPRETRVFMTVAVDVILTGIDEPIRFNMECKARIFHEHERFWYVTRRPIVEKYFLTVKMASKADDETSQAESNGTGRNVLQVVRFESVTERERSSTRLSLGRSPTKMPTQLIQPADEDESATYCTFSVSRKRLRCLSDSDEPLLSGSGDVNRECSEDVLSAWGKVMEEWKADPDGTRPEGLADLMRNGVPDILRGEVWQYLAKVQTDPDLTQTYRLLLGKECPSEQVILRDIHRTFPAHEYFKEAGGDGQESLYRISKAYSLYDEEVSYCQGLSFLAAALLLHMPEEQAFCTLVKIMFDYGLRDLFKLGFDVLHLRFYQLQRLTEDYVPDLFAHFYDLGVETHMYASQWFLTLFTAKFPLQMVYFIVDLFLSEGMNTIFHISLALLKASKKELLQLDFEGALKYFRVVLPRKYRTEANAKELIHQAVKLKISHKRLSKYEKEYYSLKERELESLDPQERLERENLRLKETILRLERENDDLAHELVTSKIELRKNLDTAEDSVESLQGQLERCVRAAKDLEDENRNLQGEYEQVKEMCRREVQRLEGEARRSQGIISNYKQICSDISHRMDVQQEAFKEQKKQIAASMKISQCEKCVSILSEFDGFTGSPAKKLSPVKENGCGLKAMELMDRLEEREQHIRQIELELAQTKLALVEAQCRNQDLSHQMSATSNSDVDNRHAAWFKKTISSIKEVGTSLKQQTHERNSSITSVDKY</sequence>
<dbReference type="Gene3D" id="1.10.10.750">
    <property type="entry name" value="Ypt/Rab-GAP domain of gyp1p, domain 1"/>
    <property type="match status" value="1"/>
</dbReference>
<dbReference type="InterPro" id="IPR050302">
    <property type="entry name" value="Rab_GAP_TBC_domain"/>
</dbReference>
<feature type="coiled-coil region" evidence="2">
    <location>
        <begin position="845"/>
        <end position="932"/>
    </location>
</feature>
<dbReference type="WBParaSite" id="ALUE_0000859501-mRNA-1">
    <property type="protein sequence ID" value="ALUE_0000859501-mRNA-1"/>
    <property type="gene ID" value="ALUE_0000859501"/>
</dbReference>
<dbReference type="Proteomes" id="UP000036681">
    <property type="component" value="Unplaced"/>
</dbReference>
<dbReference type="Gene3D" id="1.10.8.270">
    <property type="entry name" value="putative rabgap domain of human tbc1 domain family member 14 like domains"/>
    <property type="match status" value="1"/>
</dbReference>
<feature type="region of interest" description="Disordered" evidence="3">
    <location>
        <begin position="243"/>
        <end position="276"/>
    </location>
</feature>
<dbReference type="SUPFAM" id="SSF47923">
    <property type="entry name" value="Ypt/Rab-GAP domain of gyp1p"/>
    <property type="match status" value="2"/>
</dbReference>
<dbReference type="Gene3D" id="1.10.472.80">
    <property type="entry name" value="Ypt/Rab-GAP domain of gyp1p, domain 3"/>
    <property type="match status" value="1"/>
</dbReference>
<dbReference type="PROSITE" id="PS01179">
    <property type="entry name" value="PID"/>
    <property type="match status" value="1"/>
</dbReference>
<dbReference type="Gene3D" id="2.30.29.30">
    <property type="entry name" value="Pleckstrin-homology domain (PH domain)/Phosphotyrosine-binding domain (PTB)"/>
    <property type="match status" value="1"/>
</dbReference>
<feature type="domain" description="Rab-GAP TBC" evidence="5">
    <location>
        <begin position="576"/>
        <end position="762"/>
    </location>
</feature>
<dbReference type="PANTHER" id="PTHR47219">
    <property type="entry name" value="RAB GTPASE-ACTIVATING PROTEIN 1-LIKE"/>
    <property type="match status" value="1"/>
</dbReference>
<accession>A0A9J2PF29</accession>
<name>A0A9J2PF29_ASCLU</name>
<evidence type="ECO:0000313" key="7">
    <source>
        <dbReference type="WBParaSite" id="ALUE_0000859501-mRNA-1"/>
    </source>
</evidence>
<dbReference type="FunFam" id="1.10.472.80:FF:000007">
    <property type="entry name" value="Rab GTPase-activating protein 1 isoform X1"/>
    <property type="match status" value="1"/>
</dbReference>
<dbReference type="FunFam" id="1.10.8.270:FF:000001">
    <property type="entry name" value="TBC1 domain family member 1"/>
    <property type="match status" value="1"/>
</dbReference>
<evidence type="ECO:0000256" key="1">
    <source>
        <dbReference type="ARBA" id="ARBA00022468"/>
    </source>
</evidence>
<dbReference type="InterPro" id="IPR000195">
    <property type="entry name" value="Rab-GAP-TBC_dom"/>
</dbReference>
<dbReference type="InterPro" id="IPR011993">
    <property type="entry name" value="PH-like_dom_sf"/>
</dbReference>
<feature type="coiled-coil region" evidence="2">
    <location>
        <begin position="1014"/>
        <end position="1048"/>
    </location>
</feature>
<evidence type="ECO:0000313" key="6">
    <source>
        <dbReference type="Proteomes" id="UP000036681"/>
    </source>
</evidence>
<organism evidence="6 7">
    <name type="scientific">Ascaris lumbricoides</name>
    <name type="common">Giant roundworm</name>
    <dbReference type="NCBI Taxonomy" id="6252"/>
    <lineage>
        <taxon>Eukaryota</taxon>
        <taxon>Metazoa</taxon>
        <taxon>Ecdysozoa</taxon>
        <taxon>Nematoda</taxon>
        <taxon>Chromadorea</taxon>
        <taxon>Rhabditida</taxon>
        <taxon>Spirurina</taxon>
        <taxon>Ascaridomorpha</taxon>
        <taxon>Ascaridoidea</taxon>
        <taxon>Ascarididae</taxon>
        <taxon>Ascaris</taxon>
    </lineage>
</organism>
<dbReference type="SMART" id="SM00462">
    <property type="entry name" value="PTB"/>
    <property type="match status" value="1"/>
</dbReference>
<protein>
    <submittedName>
        <fullName evidence="7">Rab-GAP TBC domain-containing protein</fullName>
    </submittedName>
</protein>
<dbReference type="Pfam" id="PF00640">
    <property type="entry name" value="PID"/>
    <property type="match status" value="1"/>
</dbReference>
<dbReference type="InterPro" id="IPR006020">
    <property type="entry name" value="PTB/PI_dom"/>
</dbReference>
<dbReference type="Pfam" id="PF12473">
    <property type="entry name" value="DUF3694"/>
    <property type="match status" value="1"/>
</dbReference>
<dbReference type="PANTHER" id="PTHR47219:SF9">
    <property type="entry name" value="GTPASE ACTIVATING PROTEIN AND CENTROSOME-ASSOCIATED, ISOFORM B"/>
    <property type="match status" value="1"/>
</dbReference>
<dbReference type="AlphaFoldDB" id="A0A9J2PF29"/>
<reference evidence="7" key="1">
    <citation type="submission" date="2023-03" db="UniProtKB">
        <authorList>
            <consortium name="WormBaseParasite"/>
        </authorList>
    </citation>
    <scope>IDENTIFICATION</scope>
</reference>
<evidence type="ECO:0000256" key="3">
    <source>
        <dbReference type="SAM" id="MobiDB-lite"/>
    </source>
</evidence>
<dbReference type="SUPFAM" id="SSF50729">
    <property type="entry name" value="PH domain-like"/>
    <property type="match status" value="1"/>
</dbReference>
<feature type="domain" description="PID" evidence="4">
    <location>
        <begin position="160"/>
        <end position="229"/>
    </location>
</feature>
<keyword evidence="2" id="KW-0175">Coiled coil</keyword>
<dbReference type="InterPro" id="IPR035969">
    <property type="entry name" value="Rab-GAP_TBC_sf"/>
</dbReference>
<dbReference type="SMART" id="SM00164">
    <property type="entry name" value="TBC"/>
    <property type="match status" value="1"/>
</dbReference>
<keyword evidence="6" id="KW-1185">Reference proteome</keyword>
<keyword evidence="1" id="KW-0343">GTPase activation</keyword>
<dbReference type="GO" id="GO:0005096">
    <property type="term" value="F:GTPase activator activity"/>
    <property type="evidence" value="ECO:0007669"/>
    <property type="project" value="UniProtKB-KW"/>
</dbReference>
<evidence type="ECO:0000256" key="2">
    <source>
        <dbReference type="SAM" id="Coils"/>
    </source>
</evidence>
<feature type="region of interest" description="Disordered" evidence="3">
    <location>
        <begin position="1084"/>
        <end position="1103"/>
    </location>
</feature>